<reference evidence="2" key="1">
    <citation type="submission" date="2020-04" db="EMBL/GenBank/DDBJ databases">
        <title>Draft genome resource of the tomato pathogen Pseudocercospora fuligena.</title>
        <authorList>
            <person name="Zaccaron A."/>
        </authorList>
    </citation>
    <scope>NUCLEOTIDE SEQUENCE</scope>
    <source>
        <strain evidence="2">PF001</strain>
    </source>
</reference>
<evidence type="ECO:0000313" key="3">
    <source>
        <dbReference type="Proteomes" id="UP000660729"/>
    </source>
</evidence>
<feature type="compositionally biased region" description="Polar residues" evidence="1">
    <location>
        <begin position="374"/>
        <end position="388"/>
    </location>
</feature>
<feature type="region of interest" description="Disordered" evidence="1">
    <location>
        <begin position="163"/>
        <end position="193"/>
    </location>
</feature>
<feature type="compositionally biased region" description="Low complexity" evidence="1">
    <location>
        <begin position="125"/>
        <end position="141"/>
    </location>
</feature>
<feature type="region of interest" description="Disordered" evidence="1">
    <location>
        <begin position="360"/>
        <end position="429"/>
    </location>
</feature>
<accession>A0A8H6R7F0</accession>
<proteinExistence type="predicted"/>
<dbReference type="EMBL" id="JABCIY010000231">
    <property type="protein sequence ID" value="KAF7187321.1"/>
    <property type="molecule type" value="Genomic_DNA"/>
</dbReference>
<feature type="compositionally biased region" description="Low complexity" evidence="1">
    <location>
        <begin position="174"/>
        <end position="183"/>
    </location>
</feature>
<dbReference type="OrthoDB" id="3649461at2759"/>
<feature type="region of interest" description="Disordered" evidence="1">
    <location>
        <begin position="252"/>
        <end position="297"/>
    </location>
</feature>
<feature type="compositionally biased region" description="Basic and acidic residues" evidence="1">
    <location>
        <begin position="415"/>
        <end position="429"/>
    </location>
</feature>
<comment type="caution">
    <text evidence="2">The sequence shown here is derived from an EMBL/GenBank/DDBJ whole genome shotgun (WGS) entry which is preliminary data.</text>
</comment>
<evidence type="ECO:0000256" key="1">
    <source>
        <dbReference type="SAM" id="MobiDB-lite"/>
    </source>
</evidence>
<organism evidence="2 3">
    <name type="scientific">Pseudocercospora fuligena</name>
    <dbReference type="NCBI Taxonomy" id="685502"/>
    <lineage>
        <taxon>Eukaryota</taxon>
        <taxon>Fungi</taxon>
        <taxon>Dikarya</taxon>
        <taxon>Ascomycota</taxon>
        <taxon>Pezizomycotina</taxon>
        <taxon>Dothideomycetes</taxon>
        <taxon>Dothideomycetidae</taxon>
        <taxon>Mycosphaerellales</taxon>
        <taxon>Mycosphaerellaceae</taxon>
        <taxon>Pseudocercospora</taxon>
    </lineage>
</organism>
<dbReference type="AlphaFoldDB" id="A0A8H6R7F0"/>
<sequence>MSTNEPTHCDLAERCARIRTEIAACEDERLSAQQAELSIRADASAVITTVEKIKTKAPWSYQNLVFFRQLYEDFHDRIYEPFLQTHRAPWGEVDRLWEVQDCLADVETALMSIYDALADREDANRQTGAQTTRPTPRRQQTYGGTSNALARAVLQHEARAATLRPPNNNEQAHSTTAPPAAASKDLGSKAEEVRAAVKPAVQLRPQVSDDTTRASPNMTRLHIIPEKATSESGQKASTVASFSAVEDQINHRQNGDNTTLDPVNYTTEDTDSANSPVAGPPQLGSVIRRGGRSTPRIFNGSFSQLEEGIHKLRSSRANNPSNSALQQIKIKDFATPPHGTPDTSSPSSPALQIRPRELPLRIEGTNAFPRQFSGLPTSGRTEPQTADPRSTKRSLAAVHRGGSKSAGSSATVSRESSRRPSSRNREHTL</sequence>
<evidence type="ECO:0000313" key="2">
    <source>
        <dbReference type="EMBL" id="KAF7187321.1"/>
    </source>
</evidence>
<gene>
    <name evidence="2" type="ORF">HII31_11409</name>
</gene>
<feature type="region of interest" description="Disordered" evidence="1">
    <location>
        <begin position="122"/>
        <end position="144"/>
    </location>
</feature>
<protein>
    <submittedName>
        <fullName evidence="2">Uncharacterized protein</fullName>
    </submittedName>
</protein>
<name>A0A8H6R7F0_9PEZI</name>
<feature type="compositionally biased region" description="Polar residues" evidence="1">
    <location>
        <begin position="255"/>
        <end position="275"/>
    </location>
</feature>
<dbReference type="Proteomes" id="UP000660729">
    <property type="component" value="Unassembled WGS sequence"/>
</dbReference>
<keyword evidence="3" id="KW-1185">Reference proteome</keyword>